<organism evidence="1 2">
    <name type="scientific">Gossypium arboreum</name>
    <name type="common">Tree cotton</name>
    <name type="synonym">Gossypium nanking</name>
    <dbReference type="NCBI Taxonomy" id="29729"/>
    <lineage>
        <taxon>Eukaryota</taxon>
        <taxon>Viridiplantae</taxon>
        <taxon>Streptophyta</taxon>
        <taxon>Embryophyta</taxon>
        <taxon>Tracheophyta</taxon>
        <taxon>Spermatophyta</taxon>
        <taxon>Magnoliopsida</taxon>
        <taxon>eudicotyledons</taxon>
        <taxon>Gunneridae</taxon>
        <taxon>Pentapetalae</taxon>
        <taxon>rosids</taxon>
        <taxon>malvids</taxon>
        <taxon>Malvales</taxon>
        <taxon>Malvaceae</taxon>
        <taxon>Malvoideae</taxon>
        <taxon>Gossypium</taxon>
    </lineage>
</organism>
<dbReference type="AlphaFoldDB" id="A0A0B0NUI7"/>
<evidence type="ECO:0000313" key="2">
    <source>
        <dbReference type="Proteomes" id="UP000032142"/>
    </source>
</evidence>
<sequence>MDQSASLEQFTASSLRVSFSLPLGCIYRL</sequence>
<reference evidence="2" key="1">
    <citation type="submission" date="2014-09" db="EMBL/GenBank/DDBJ databases">
        <authorList>
            <person name="Mudge J."/>
            <person name="Ramaraj T."/>
            <person name="Lindquist I.E."/>
            <person name="Bharti A.K."/>
            <person name="Sundararajan A."/>
            <person name="Cameron C.T."/>
            <person name="Woodward J.E."/>
            <person name="May G.D."/>
            <person name="Brubaker C."/>
            <person name="Broadhvest J."/>
            <person name="Wilkins T.A."/>
        </authorList>
    </citation>
    <scope>NUCLEOTIDE SEQUENCE</scope>
    <source>
        <strain evidence="2">cv. AKA8401</strain>
    </source>
</reference>
<evidence type="ECO:0000313" key="1">
    <source>
        <dbReference type="EMBL" id="KHG16520.1"/>
    </source>
</evidence>
<proteinExistence type="predicted"/>
<keyword evidence="2" id="KW-1185">Reference proteome</keyword>
<accession>A0A0B0NUI7</accession>
<name>A0A0B0NUI7_GOSAR</name>
<dbReference type="Proteomes" id="UP000032142">
    <property type="component" value="Unassembled WGS sequence"/>
</dbReference>
<protein>
    <submittedName>
        <fullName evidence="1">Uncharacterized protein</fullName>
    </submittedName>
</protein>
<dbReference type="EMBL" id="KN406367">
    <property type="protein sequence ID" value="KHG16520.1"/>
    <property type="molecule type" value="Genomic_DNA"/>
</dbReference>
<gene>
    <name evidence="1" type="ORF">F383_23301</name>
</gene>